<dbReference type="AlphaFoldDB" id="A0A5N6FTY3"/>
<organism evidence="2">
    <name type="scientific">Petromyces alliaceus</name>
    <name type="common">Aspergillus alliaceus</name>
    <dbReference type="NCBI Taxonomy" id="209559"/>
    <lineage>
        <taxon>Eukaryota</taxon>
        <taxon>Fungi</taxon>
        <taxon>Dikarya</taxon>
        <taxon>Ascomycota</taxon>
        <taxon>Pezizomycotina</taxon>
        <taxon>Eurotiomycetes</taxon>
        <taxon>Eurotiomycetidae</taxon>
        <taxon>Eurotiales</taxon>
        <taxon>Aspergillaceae</taxon>
        <taxon>Aspergillus</taxon>
        <taxon>Aspergillus subgen. Circumdati</taxon>
    </lineage>
</organism>
<feature type="signal peptide" evidence="1">
    <location>
        <begin position="1"/>
        <end position="19"/>
    </location>
</feature>
<name>A0A5N6FTY3_PETAA</name>
<evidence type="ECO:0008006" key="5">
    <source>
        <dbReference type="Google" id="ProtNLM"/>
    </source>
</evidence>
<evidence type="ECO:0000313" key="4">
    <source>
        <dbReference type="Proteomes" id="UP000541154"/>
    </source>
</evidence>
<dbReference type="EMBL" id="ML735220">
    <property type="protein sequence ID" value="KAE8395154.1"/>
    <property type="molecule type" value="Genomic_DNA"/>
</dbReference>
<keyword evidence="4" id="KW-1185">Reference proteome</keyword>
<evidence type="ECO:0000313" key="2">
    <source>
        <dbReference type="EMBL" id="KAE8395154.1"/>
    </source>
</evidence>
<proteinExistence type="predicted"/>
<accession>A0A5N7CLY9</accession>
<dbReference type="OrthoDB" id="5402146at2759"/>
<dbReference type="Proteomes" id="UP000326877">
    <property type="component" value="Unassembled WGS sequence"/>
</dbReference>
<evidence type="ECO:0000256" key="1">
    <source>
        <dbReference type="SAM" id="SignalP"/>
    </source>
</evidence>
<feature type="chain" id="PRO_5043207736" description="CVNH domain-containing protein" evidence="1">
    <location>
        <begin position="20"/>
        <end position="146"/>
    </location>
</feature>
<accession>A0A5N6FTY3</accession>
<accession>A0A8H6A5M0</accession>
<protein>
    <recommendedName>
        <fullName evidence="5">CVNH domain-containing protein</fullName>
    </recommendedName>
</protein>
<dbReference type="EMBL" id="SPNV01000125">
    <property type="protein sequence ID" value="KAF5860584.1"/>
    <property type="molecule type" value="Genomic_DNA"/>
</dbReference>
<keyword evidence="1" id="KW-0732">Signal</keyword>
<reference evidence="3 4" key="1">
    <citation type="submission" date="2019-04" db="EMBL/GenBank/DDBJ databases">
        <title>Aspergillus burnettii sp. nov., novel species from soil in southeast Queensland.</title>
        <authorList>
            <person name="Gilchrist C.L.M."/>
            <person name="Pitt J.I."/>
            <person name="Lange L."/>
            <person name="Lacey H.J."/>
            <person name="Vuong D."/>
            <person name="Midgley D.J."/>
            <person name="Greenfield P."/>
            <person name="Bradbury M."/>
            <person name="Lacey E."/>
            <person name="Busk P.K."/>
            <person name="Pilgaard B."/>
            <person name="Chooi Y.H."/>
            <person name="Piggott A.M."/>
        </authorList>
    </citation>
    <scope>NUCLEOTIDE SEQUENCE [LARGE SCALE GENOMIC DNA]</scope>
    <source>
        <strain evidence="3 4">FRR 5400</strain>
    </source>
</reference>
<gene>
    <name evidence="2" type="ORF">BDV23DRAFT_179141</name>
    <name evidence="3" type="ORF">ETB97_001358</name>
</gene>
<reference evidence="2" key="2">
    <citation type="submission" date="2019-04" db="EMBL/GenBank/DDBJ databases">
        <title>Friends and foes A comparative genomics studyof 23 Aspergillus species from section Flavi.</title>
        <authorList>
            <consortium name="DOE Joint Genome Institute"/>
            <person name="Kjaerbolling I."/>
            <person name="Vesth T."/>
            <person name="Frisvad J.C."/>
            <person name="Nybo J.L."/>
            <person name="Theobald S."/>
            <person name="Kildgaard S."/>
            <person name="Isbrandt T."/>
            <person name="Kuo A."/>
            <person name="Sato A."/>
            <person name="Lyhne E.K."/>
            <person name="Kogle M.E."/>
            <person name="Wiebenga A."/>
            <person name="Kun R.S."/>
            <person name="Lubbers R.J."/>
            <person name="Makela M.R."/>
            <person name="Barry K."/>
            <person name="Chovatia M."/>
            <person name="Clum A."/>
            <person name="Daum C."/>
            <person name="Haridas S."/>
            <person name="He G."/>
            <person name="LaButti K."/>
            <person name="Lipzen A."/>
            <person name="Mondo S."/>
            <person name="Riley R."/>
            <person name="Salamov A."/>
            <person name="Simmons B.A."/>
            <person name="Magnuson J.K."/>
            <person name="Henrissat B."/>
            <person name="Mortensen U.H."/>
            <person name="Larsen T.O."/>
            <person name="Devries R.P."/>
            <person name="Grigoriev I.V."/>
            <person name="Machida M."/>
            <person name="Baker S.E."/>
            <person name="Andersen M.R."/>
        </authorList>
    </citation>
    <scope>NUCLEOTIDE SEQUENCE [LARGE SCALE GENOMIC DNA]</scope>
    <source>
        <strain evidence="2">IBT 14317</strain>
    </source>
</reference>
<dbReference type="Proteomes" id="UP000541154">
    <property type="component" value="Unassembled WGS sequence"/>
</dbReference>
<sequence length="146" mass="15943">MRLLQALMLGTGLAMQAKAYELIFYDNVNDCNANDNSNYKIFDGNSEQCINLFDVPPSDASCSLYINGGASYTACTSDNFRGTSVYLSDLHTQVLGKNSCWSCTFYNERDCEVETYPPITTDKCNYRGGHGLASFKCGPSSTIGGC</sequence>
<evidence type="ECO:0000313" key="3">
    <source>
        <dbReference type="EMBL" id="KAF5860584.1"/>
    </source>
</evidence>